<dbReference type="InterPro" id="IPR056647">
    <property type="entry name" value="DUF7745"/>
</dbReference>
<accession>A0A371FMK7</accession>
<gene>
    <name evidence="2" type="ORF">CR513_39987</name>
</gene>
<proteinExistence type="predicted"/>
<sequence>MGTQGAINYNSELMIRQARYPMVLPQTERIVALFIIHGIGMQNREYLKKIWHAWKKSSRKDLSGERESAFHGDRLGRTAVVHQWWPDVEVFIHQSVSATPSDHLRQLPASQILVLYLLDQESHLIETSCTTVLAWNEREKSWGMSSQHGGNPQDTAGVPAAMADSVREMLSTSPTIVGPSWKILSCCPLVWKVTGFAENNPIGRHSQRSPVKVVAPVLPARLGVSLGWYVVAIRSTTPYFPNRDDMARLRRIGGRLKKWWASKTHSLVPFGLSELIHDGRHQLLHDKSGGLS</sequence>
<dbReference type="OrthoDB" id="1460580at2759"/>
<dbReference type="Pfam" id="PF24924">
    <property type="entry name" value="DUF7745"/>
    <property type="match status" value="1"/>
</dbReference>
<keyword evidence="3" id="KW-1185">Reference proteome</keyword>
<protein>
    <recommendedName>
        <fullName evidence="1">DUF7745 domain-containing protein</fullName>
    </recommendedName>
</protein>
<evidence type="ECO:0000313" key="3">
    <source>
        <dbReference type="Proteomes" id="UP000257109"/>
    </source>
</evidence>
<feature type="domain" description="DUF7745" evidence="1">
    <location>
        <begin position="1"/>
        <end position="63"/>
    </location>
</feature>
<evidence type="ECO:0000313" key="2">
    <source>
        <dbReference type="EMBL" id="RDX79577.1"/>
    </source>
</evidence>
<reference evidence="2" key="1">
    <citation type="submission" date="2018-05" db="EMBL/GenBank/DDBJ databases">
        <title>Draft genome of Mucuna pruriens seed.</title>
        <authorList>
            <person name="Nnadi N.E."/>
            <person name="Vos R."/>
            <person name="Hasami M.H."/>
            <person name="Devisetty U.K."/>
            <person name="Aguiy J.C."/>
        </authorList>
    </citation>
    <scope>NUCLEOTIDE SEQUENCE [LARGE SCALE GENOMIC DNA]</scope>
    <source>
        <strain evidence="2">JCA_2017</strain>
    </source>
</reference>
<name>A0A371FMK7_MUCPR</name>
<comment type="caution">
    <text evidence="2">The sequence shown here is derived from an EMBL/GenBank/DDBJ whole genome shotgun (WGS) entry which is preliminary data.</text>
</comment>
<dbReference type="Proteomes" id="UP000257109">
    <property type="component" value="Unassembled WGS sequence"/>
</dbReference>
<evidence type="ECO:0000259" key="1">
    <source>
        <dbReference type="Pfam" id="PF24924"/>
    </source>
</evidence>
<organism evidence="2 3">
    <name type="scientific">Mucuna pruriens</name>
    <name type="common">Velvet bean</name>
    <name type="synonym">Dolichos pruriens</name>
    <dbReference type="NCBI Taxonomy" id="157652"/>
    <lineage>
        <taxon>Eukaryota</taxon>
        <taxon>Viridiplantae</taxon>
        <taxon>Streptophyta</taxon>
        <taxon>Embryophyta</taxon>
        <taxon>Tracheophyta</taxon>
        <taxon>Spermatophyta</taxon>
        <taxon>Magnoliopsida</taxon>
        <taxon>eudicotyledons</taxon>
        <taxon>Gunneridae</taxon>
        <taxon>Pentapetalae</taxon>
        <taxon>rosids</taxon>
        <taxon>fabids</taxon>
        <taxon>Fabales</taxon>
        <taxon>Fabaceae</taxon>
        <taxon>Papilionoideae</taxon>
        <taxon>50 kb inversion clade</taxon>
        <taxon>NPAAA clade</taxon>
        <taxon>indigoferoid/millettioid clade</taxon>
        <taxon>Phaseoleae</taxon>
        <taxon>Mucuna</taxon>
    </lineage>
</organism>
<feature type="non-terminal residue" evidence="2">
    <location>
        <position position="1"/>
    </location>
</feature>
<dbReference type="EMBL" id="QJKJ01008501">
    <property type="protein sequence ID" value="RDX79577.1"/>
    <property type="molecule type" value="Genomic_DNA"/>
</dbReference>
<dbReference type="AlphaFoldDB" id="A0A371FMK7"/>